<evidence type="ECO:0000259" key="16">
    <source>
        <dbReference type="PROSITE" id="PS50885"/>
    </source>
</evidence>
<evidence type="ECO:0000256" key="12">
    <source>
        <dbReference type="ARBA" id="ARBA00023012"/>
    </source>
</evidence>
<dbReference type="Gene3D" id="3.30.565.10">
    <property type="entry name" value="Histidine kinase-like ATPase, C-terminal domain"/>
    <property type="match status" value="1"/>
</dbReference>
<dbReference type="InterPro" id="IPR036097">
    <property type="entry name" value="HisK_dim/P_sf"/>
</dbReference>
<dbReference type="EMBL" id="JAFBDQ010000012">
    <property type="protein sequence ID" value="MBM7557383.1"/>
    <property type="molecule type" value="Genomic_DNA"/>
</dbReference>
<dbReference type="InterPro" id="IPR036890">
    <property type="entry name" value="HATPase_C_sf"/>
</dbReference>
<sequence>MKLNLRSFFGRLMISHLAVILIALVVIGLIFGYLIQNYYFGLREWKATNNGKRIAKLVSSNVTGRNLRSNEIKSARQKIKTIARSANMDIAIANEKGEIIFDSTTLEAFDLELKNREVERVLEGNSITKKIRGPQRQSLLMVFPLLWKQEQTKSIILGPDDEIEGKVLGSIVVRSPLGSISETVWEILRLILYASLIAIIAALGLSFLFASRVTKPLERINESALEIADGNFERVELPENSSQEIERLVEAYNYAVEQVEETLDKKERLEKMRKQFVSDVSHEFRAPLTSLKGFLEIFQEQELSAGEIKNYADIMYKDTEYLEHLIDDLAVLGKLDSGELKLDREIIEAQEIIMRAINSLQHKLKENQLQIKNSFINNVPDLYVDPNRMQQVMINLLDNAIEHSPLGGKIIVKTKYHEGENSEVEFAIIDQGPGIPEDELDNIWQRFYKVDTARTRSEQGSGLGLAIVKDIIEQHRGRVKVENIKERGAKFSFVLPEDALVNKN</sequence>
<evidence type="ECO:0000313" key="17">
    <source>
        <dbReference type="EMBL" id="MBM7557383.1"/>
    </source>
</evidence>
<name>A0A938XPQ0_9FIRM</name>
<keyword evidence="6" id="KW-0808">Transferase</keyword>
<evidence type="ECO:0000256" key="1">
    <source>
        <dbReference type="ARBA" id="ARBA00000085"/>
    </source>
</evidence>
<dbReference type="PROSITE" id="PS50109">
    <property type="entry name" value="HIS_KIN"/>
    <property type="match status" value="1"/>
</dbReference>
<feature type="transmembrane region" description="Helical" evidence="14">
    <location>
        <begin position="12"/>
        <end position="35"/>
    </location>
</feature>
<evidence type="ECO:0000256" key="10">
    <source>
        <dbReference type="ARBA" id="ARBA00022840"/>
    </source>
</evidence>
<dbReference type="GO" id="GO:0000155">
    <property type="term" value="F:phosphorelay sensor kinase activity"/>
    <property type="evidence" value="ECO:0007669"/>
    <property type="project" value="InterPro"/>
</dbReference>
<dbReference type="Pfam" id="PF00672">
    <property type="entry name" value="HAMP"/>
    <property type="match status" value="1"/>
</dbReference>
<dbReference type="SMART" id="SM00388">
    <property type="entry name" value="HisKA"/>
    <property type="match status" value="1"/>
</dbReference>
<dbReference type="SUPFAM" id="SSF158472">
    <property type="entry name" value="HAMP domain-like"/>
    <property type="match status" value="1"/>
</dbReference>
<dbReference type="PANTHER" id="PTHR45528">
    <property type="entry name" value="SENSOR HISTIDINE KINASE CPXA"/>
    <property type="match status" value="1"/>
</dbReference>
<feature type="domain" description="Histidine kinase" evidence="15">
    <location>
        <begin position="279"/>
        <end position="499"/>
    </location>
</feature>
<dbReference type="Pfam" id="PF02518">
    <property type="entry name" value="HATPase_c"/>
    <property type="match status" value="1"/>
</dbReference>
<feature type="domain" description="HAMP" evidence="16">
    <location>
        <begin position="211"/>
        <end position="264"/>
    </location>
</feature>
<dbReference type="SUPFAM" id="SSF55874">
    <property type="entry name" value="ATPase domain of HSP90 chaperone/DNA topoisomerase II/histidine kinase"/>
    <property type="match status" value="1"/>
</dbReference>
<evidence type="ECO:0000256" key="8">
    <source>
        <dbReference type="ARBA" id="ARBA00022741"/>
    </source>
</evidence>
<dbReference type="InterPro" id="IPR004358">
    <property type="entry name" value="Sig_transdc_His_kin-like_C"/>
</dbReference>
<evidence type="ECO:0000256" key="2">
    <source>
        <dbReference type="ARBA" id="ARBA00004651"/>
    </source>
</evidence>
<dbReference type="CDD" id="cd00082">
    <property type="entry name" value="HisKA"/>
    <property type="match status" value="1"/>
</dbReference>
<dbReference type="Gene3D" id="6.10.340.10">
    <property type="match status" value="1"/>
</dbReference>
<keyword evidence="9 17" id="KW-0418">Kinase</keyword>
<dbReference type="PANTHER" id="PTHR45528:SF1">
    <property type="entry name" value="SENSOR HISTIDINE KINASE CPXA"/>
    <property type="match status" value="1"/>
</dbReference>
<dbReference type="RefSeq" id="WP_204702139.1">
    <property type="nucleotide sequence ID" value="NZ_JAFBDQ010000012.1"/>
</dbReference>
<dbReference type="SMART" id="SM00387">
    <property type="entry name" value="HATPase_c"/>
    <property type="match status" value="1"/>
</dbReference>
<evidence type="ECO:0000313" key="18">
    <source>
        <dbReference type="Proteomes" id="UP000774000"/>
    </source>
</evidence>
<dbReference type="SMART" id="SM00304">
    <property type="entry name" value="HAMP"/>
    <property type="match status" value="1"/>
</dbReference>
<keyword evidence="7 14" id="KW-0812">Transmembrane</keyword>
<keyword evidence="5" id="KW-0597">Phosphoprotein</keyword>
<dbReference type="InterPro" id="IPR003661">
    <property type="entry name" value="HisK_dim/P_dom"/>
</dbReference>
<keyword evidence="18" id="KW-1185">Reference proteome</keyword>
<evidence type="ECO:0000256" key="3">
    <source>
        <dbReference type="ARBA" id="ARBA00012438"/>
    </source>
</evidence>
<reference evidence="17" key="1">
    <citation type="submission" date="2021-01" db="EMBL/GenBank/DDBJ databases">
        <title>Genomic Encyclopedia of Type Strains, Phase IV (KMG-IV): sequencing the most valuable type-strain genomes for metagenomic binning, comparative biology and taxonomic classification.</title>
        <authorList>
            <person name="Goeker M."/>
        </authorList>
    </citation>
    <scope>NUCLEOTIDE SEQUENCE</scope>
    <source>
        <strain evidence="17">DSM 23230</strain>
    </source>
</reference>
<feature type="transmembrane region" description="Helical" evidence="14">
    <location>
        <begin position="190"/>
        <end position="210"/>
    </location>
</feature>
<evidence type="ECO:0000259" key="15">
    <source>
        <dbReference type="PROSITE" id="PS50109"/>
    </source>
</evidence>
<dbReference type="InterPro" id="IPR050398">
    <property type="entry name" value="HssS/ArlS-like"/>
</dbReference>
<keyword evidence="11 14" id="KW-1133">Transmembrane helix</keyword>
<evidence type="ECO:0000256" key="7">
    <source>
        <dbReference type="ARBA" id="ARBA00022692"/>
    </source>
</evidence>
<dbReference type="EC" id="2.7.13.3" evidence="3"/>
<dbReference type="GO" id="GO:0005524">
    <property type="term" value="F:ATP binding"/>
    <property type="evidence" value="ECO:0007669"/>
    <property type="project" value="UniProtKB-KW"/>
</dbReference>
<evidence type="ECO:0000256" key="11">
    <source>
        <dbReference type="ARBA" id="ARBA00022989"/>
    </source>
</evidence>
<dbReference type="GO" id="GO:0005886">
    <property type="term" value="C:plasma membrane"/>
    <property type="evidence" value="ECO:0007669"/>
    <property type="project" value="UniProtKB-SubCell"/>
</dbReference>
<dbReference type="SUPFAM" id="SSF47384">
    <property type="entry name" value="Homodimeric domain of signal transducing histidine kinase"/>
    <property type="match status" value="1"/>
</dbReference>
<dbReference type="InterPro" id="IPR005467">
    <property type="entry name" value="His_kinase_dom"/>
</dbReference>
<dbReference type="Gene3D" id="1.10.287.130">
    <property type="match status" value="1"/>
</dbReference>
<accession>A0A938XPQ0</accession>
<dbReference type="PROSITE" id="PS50885">
    <property type="entry name" value="HAMP"/>
    <property type="match status" value="1"/>
</dbReference>
<dbReference type="PRINTS" id="PR00344">
    <property type="entry name" value="BCTRLSENSOR"/>
</dbReference>
<comment type="catalytic activity">
    <reaction evidence="1">
        <text>ATP + protein L-histidine = ADP + protein N-phospho-L-histidine.</text>
        <dbReference type="EC" id="2.7.13.3"/>
    </reaction>
</comment>
<proteinExistence type="predicted"/>
<dbReference type="InterPro" id="IPR003660">
    <property type="entry name" value="HAMP_dom"/>
</dbReference>
<keyword evidence="12" id="KW-0902">Two-component regulatory system</keyword>
<dbReference type="AlphaFoldDB" id="A0A938XPQ0"/>
<dbReference type="FunFam" id="3.30.565.10:FF:000006">
    <property type="entry name" value="Sensor histidine kinase WalK"/>
    <property type="match status" value="1"/>
</dbReference>
<dbReference type="CDD" id="cd06225">
    <property type="entry name" value="HAMP"/>
    <property type="match status" value="1"/>
</dbReference>
<dbReference type="Pfam" id="PF00512">
    <property type="entry name" value="HisKA"/>
    <property type="match status" value="1"/>
</dbReference>
<dbReference type="FunFam" id="1.10.287.130:FF:000001">
    <property type="entry name" value="Two-component sensor histidine kinase"/>
    <property type="match status" value="1"/>
</dbReference>
<keyword evidence="10" id="KW-0067">ATP-binding</keyword>
<evidence type="ECO:0000256" key="9">
    <source>
        <dbReference type="ARBA" id="ARBA00022777"/>
    </source>
</evidence>
<evidence type="ECO:0000256" key="14">
    <source>
        <dbReference type="SAM" id="Phobius"/>
    </source>
</evidence>
<evidence type="ECO:0000256" key="6">
    <source>
        <dbReference type="ARBA" id="ARBA00022679"/>
    </source>
</evidence>
<evidence type="ECO:0000256" key="13">
    <source>
        <dbReference type="ARBA" id="ARBA00023136"/>
    </source>
</evidence>
<gene>
    <name evidence="17" type="ORF">JOC47_002249</name>
</gene>
<keyword evidence="8" id="KW-0547">Nucleotide-binding</keyword>
<protein>
    <recommendedName>
        <fullName evidence="3">histidine kinase</fullName>
        <ecNumber evidence="3">2.7.13.3</ecNumber>
    </recommendedName>
</protein>
<keyword evidence="13 14" id="KW-0472">Membrane</keyword>
<comment type="subcellular location">
    <subcellularLocation>
        <location evidence="2">Cell membrane</location>
        <topology evidence="2">Multi-pass membrane protein</topology>
    </subcellularLocation>
</comment>
<comment type="caution">
    <text evidence="17">The sequence shown here is derived from an EMBL/GenBank/DDBJ whole genome shotgun (WGS) entry which is preliminary data.</text>
</comment>
<evidence type="ECO:0000256" key="4">
    <source>
        <dbReference type="ARBA" id="ARBA00022475"/>
    </source>
</evidence>
<evidence type="ECO:0000256" key="5">
    <source>
        <dbReference type="ARBA" id="ARBA00022553"/>
    </source>
</evidence>
<keyword evidence="4" id="KW-1003">Cell membrane</keyword>
<organism evidence="17 18">
    <name type="scientific">Halanaerobacter jeridensis</name>
    <dbReference type="NCBI Taxonomy" id="706427"/>
    <lineage>
        <taxon>Bacteria</taxon>
        <taxon>Bacillati</taxon>
        <taxon>Bacillota</taxon>
        <taxon>Clostridia</taxon>
        <taxon>Halanaerobiales</taxon>
        <taxon>Halobacteroidaceae</taxon>
        <taxon>Halanaerobacter</taxon>
    </lineage>
</organism>
<dbReference type="CDD" id="cd00075">
    <property type="entry name" value="HATPase"/>
    <property type="match status" value="1"/>
</dbReference>
<dbReference type="Proteomes" id="UP000774000">
    <property type="component" value="Unassembled WGS sequence"/>
</dbReference>
<dbReference type="InterPro" id="IPR003594">
    <property type="entry name" value="HATPase_dom"/>
</dbReference>